<name>A0ABW3AG52_9MICO</name>
<gene>
    <name evidence="4" type="ORF">ACFQ0P_05900</name>
</gene>
<protein>
    <submittedName>
        <fullName evidence="4">TetR/AcrR family transcriptional regulator</fullName>
    </submittedName>
</protein>
<evidence type="ECO:0000313" key="5">
    <source>
        <dbReference type="Proteomes" id="UP001597055"/>
    </source>
</evidence>
<dbReference type="PROSITE" id="PS50977">
    <property type="entry name" value="HTH_TETR_2"/>
    <property type="match status" value="1"/>
</dbReference>
<reference evidence="5" key="1">
    <citation type="journal article" date="2019" name="Int. J. Syst. Evol. Microbiol.">
        <title>The Global Catalogue of Microorganisms (GCM) 10K type strain sequencing project: providing services to taxonomists for standard genome sequencing and annotation.</title>
        <authorList>
            <consortium name="The Broad Institute Genomics Platform"/>
            <consortium name="The Broad Institute Genome Sequencing Center for Infectious Disease"/>
            <person name="Wu L."/>
            <person name="Ma J."/>
        </authorList>
    </citation>
    <scope>NUCLEOTIDE SEQUENCE [LARGE SCALE GENOMIC DNA]</scope>
    <source>
        <strain evidence="5">CCUG 54523</strain>
    </source>
</reference>
<dbReference type="EMBL" id="JBHTII010000001">
    <property type="protein sequence ID" value="MFD0789925.1"/>
    <property type="molecule type" value="Genomic_DNA"/>
</dbReference>
<dbReference type="Proteomes" id="UP001597055">
    <property type="component" value="Unassembled WGS sequence"/>
</dbReference>
<dbReference type="InterPro" id="IPR009057">
    <property type="entry name" value="Homeodomain-like_sf"/>
</dbReference>
<evidence type="ECO:0000256" key="1">
    <source>
        <dbReference type="ARBA" id="ARBA00023125"/>
    </source>
</evidence>
<dbReference type="Pfam" id="PF00440">
    <property type="entry name" value="TetR_N"/>
    <property type="match status" value="1"/>
</dbReference>
<dbReference type="SUPFAM" id="SSF46689">
    <property type="entry name" value="Homeodomain-like"/>
    <property type="match status" value="1"/>
</dbReference>
<accession>A0ABW3AG52</accession>
<proteinExistence type="predicted"/>
<dbReference type="RefSeq" id="WP_378771617.1">
    <property type="nucleotide sequence ID" value="NZ_JBHTII010000001.1"/>
</dbReference>
<sequence>MAPRAYRSELRVAQAQQTRRRVIEAAAVLFATQGYQATTLVAIGREAGVSTETVKGTLSKAELLIAAFEVTFSGVAGAESLRDTEAAAGVMELPDDEFLDAVIAGISDANARGHALWTVLLGAASSDPVVDDALQAMLTRRRADYLLLVDQLIARGYAEAVTDRAAAAAVVSFLLSPESFQQLVAQSGMSRDAYEAWVRQAILAELRRRPAGESTVTGTRRSP</sequence>
<organism evidence="4 5">
    <name type="scientific">Microbacterium insulae</name>
    <dbReference type="NCBI Taxonomy" id="483014"/>
    <lineage>
        <taxon>Bacteria</taxon>
        <taxon>Bacillati</taxon>
        <taxon>Actinomycetota</taxon>
        <taxon>Actinomycetes</taxon>
        <taxon>Micrococcales</taxon>
        <taxon>Microbacteriaceae</taxon>
        <taxon>Microbacterium</taxon>
    </lineage>
</organism>
<feature type="domain" description="HTH tetR-type" evidence="3">
    <location>
        <begin position="16"/>
        <end position="76"/>
    </location>
</feature>
<dbReference type="Gene3D" id="1.10.357.10">
    <property type="entry name" value="Tetracycline Repressor, domain 2"/>
    <property type="match status" value="1"/>
</dbReference>
<evidence type="ECO:0000256" key="2">
    <source>
        <dbReference type="PROSITE-ProRule" id="PRU00335"/>
    </source>
</evidence>
<evidence type="ECO:0000313" key="4">
    <source>
        <dbReference type="EMBL" id="MFD0789925.1"/>
    </source>
</evidence>
<feature type="DNA-binding region" description="H-T-H motif" evidence="2">
    <location>
        <begin position="39"/>
        <end position="58"/>
    </location>
</feature>
<keyword evidence="5" id="KW-1185">Reference proteome</keyword>
<evidence type="ECO:0000259" key="3">
    <source>
        <dbReference type="PROSITE" id="PS50977"/>
    </source>
</evidence>
<keyword evidence="1 2" id="KW-0238">DNA-binding</keyword>
<dbReference type="InterPro" id="IPR001647">
    <property type="entry name" value="HTH_TetR"/>
</dbReference>
<comment type="caution">
    <text evidence="4">The sequence shown here is derived from an EMBL/GenBank/DDBJ whole genome shotgun (WGS) entry which is preliminary data.</text>
</comment>